<feature type="compositionally biased region" description="Basic and acidic residues" evidence="1">
    <location>
        <begin position="25"/>
        <end position="47"/>
    </location>
</feature>
<evidence type="ECO:0000313" key="3">
    <source>
        <dbReference type="EMBL" id="NIJ56666.1"/>
    </source>
</evidence>
<keyword evidence="2" id="KW-0732">Signal</keyword>
<feature type="chain" id="PRO_5045932167" evidence="2">
    <location>
        <begin position="23"/>
        <end position="177"/>
    </location>
</feature>
<protein>
    <submittedName>
        <fullName evidence="3">Skp family chaperone for outer membrane proteins</fullName>
    </submittedName>
</protein>
<feature type="region of interest" description="Disordered" evidence="1">
    <location>
        <begin position="24"/>
        <end position="47"/>
    </location>
</feature>
<sequence>MKKAIVAASTALLLAGLTPAFAQADQKDGKPAVEKVERDRQQGPRFSAEDRAAFVAARLAALKAGLQLTSEQEPHWTALETALRGIADERAERFAERRAGRDEDDSEADSGERRERRDVLQVLSWQAEGLRARADNLTKVAEAAKPLYDSLNDAQKRRFGVLLRDALGGPGGPRHQR</sequence>
<reference evidence="3 4" key="1">
    <citation type="submission" date="2020-03" db="EMBL/GenBank/DDBJ databases">
        <title>Genomic Encyclopedia of Type Strains, Phase IV (KMG-IV): sequencing the most valuable type-strain genomes for metagenomic binning, comparative biology and taxonomic classification.</title>
        <authorList>
            <person name="Goeker M."/>
        </authorList>
    </citation>
    <scope>NUCLEOTIDE SEQUENCE [LARGE SCALE GENOMIC DNA]</scope>
    <source>
        <strain evidence="3 4">DSM 103870</strain>
    </source>
</reference>
<evidence type="ECO:0000256" key="1">
    <source>
        <dbReference type="SAM" id="MobiDB-lite"/>
    </source>
</evidence>
<dbReference type="Proteomes" id="UP001429580">
    <property type="component" value="Unassembled WGS sequence"/>
</dbReference>
<dbReference type="EMBL" id="JAASQI010000001">
    <property type="protein sequence ID" value="NIJ56666.1"/>
    <property type="molecule type" value="Genomic_DNA"/>
</dbReference>
<dbReference type="InterPro" id="IPR012899">
    <property type="entry name" value="LTXXQ"/>
</dbReference>
<evidence type="ECO:0000256" key="2">
    <source>
        <dbReference type="SAM" id="SignalP"/>
    </source>
</evidence>
<proteinExistence type="predicted"/>
<feature type="signal peptide" evidence="2">
    <location>
        <begin position="1"/>
        <end position="22"/>
    </location>
</feature>
<comment type="caution">
    <text evidence="3">The sequence shown here is derived from an EMBL/GenBank/DDBJ whole genome shotgun (WGS) entry which is preliminary data.</text>
</comment>
<dbReference type="RefSeq" id="WP_166948313.1">
    <property type="nucleotide sequence ID" value="NZ_JAASQI010000001.1"/>
</dbReference>
<dbReference type="Pfam" id="PF07813">
    <property type="entry name" value="LTXXQ"/>
    <property type="match status" value="1"/>
</dbReference>
<keyword evidence="4" id="KW-1185">Reference proteome</keyword>
<evidence type="ECO:0000313" key="4">
    <source>
        <dbReference type="Proteomes" id="UP001429580"/>
    </source>
</evidence>
<gene>
    <name evidence="3" type="ORF">FHS82_000479</name>
</gene>
<organism evidence="3 4">
    <name type="scientific">Pseudochelatococcus lubricantis</name>
    <dbReference type="NCBI Taxonomy" id="1538102"/>
    <lineage>
        <taxon>Bacteria</taxon>
        <taxon>Pseudomonadati</taxon>
        <taxon>Pseudomonadota</taxon>
        <taxon>Alphaproteobacteria</taxon>
        <taxon>Hyphomicrobiales</taxon>
        <taxon>Chelatococcaceae</taxon>
        <taxon>Pseudochelatococcus</taxon>
    </lineage>
</organism>
<accession>A0ABX0UUL7</accession>
<name>A0ABX0UUL7_9HYPH</name>
<feature type="region of interest" description="Disordered" evidence="1">
    <location>
        <begin position="94"/>
        <end position="115"/>
    </location>
</feature>